<dbReference type="Gene3D" id="1.10.510.10">
    <property type="entry name" value="Transferase(Phosphotransferase) domain 1"/>
    <property type="match status" value="1"/>
</dbReference>
<proteinExistence type="predicted"/>
<evidence type="ECO:0000313" key="1">
    <source>
        <dbReference type="EMBL" id="KAH8033647.1"/>
    </source>
</evidence>
<reference evidence="1" key="1">
    <citation type="journal article" date="2020" name="Cell">
        <title>Large-Scale Comparative Analyses of Tick Genomes Elucidate Their Genetic Diversity and Vector Capacities.</title>
        <authorList>
            <consortium name="Tick Genome and Microbiome Consortium (TIGMIC)"/>
            <person name="Jia N."/>
            <person name="Wang J."/>
            <person name="Shi W."/>
            <person name="Du L."/>
            <person name="Sun Y."/>
            <person name="Zhan W."/>
            <person name="Jiang J.F."/>
            <person name="Wang Q."/>
            <person name="Zhang B."/>
            <person name="Ji P."/>
            <person name="Bell-Sakyi L."/>
            <person name="Cui X.M."/>
            <person name="Yuan T.T."/>
            <person name="Jiang B.G."/>
            <person name="Yang W.F."/>
            <person name="Lam T.T."/>
            <person name="Chang Q.C."/>
            <person name="Ding S.J."/>
            <person name="Wang X.J."/>
            <person name="Zhu J.G."/>
            <person name="Ruan X.D."/>
            <person name="Zhao L."/>
            <person name="Wei J.T."/>
            <person name="Ye R.Z."/>
            <person name="Que T.C."/>
            <person name="Du C.H."/>
            <person name="Zhou Y.H."/>
            <person name="Cheng J.X."/>
            <person name="Dai P.F."/>
            <person name="Guo W.B."/>
            <person name="Han X.H."/>
            <person name="Huang E.J."/>
            <person name="Li L.F."/>
            <person name="Wei W."/>
            <person name="Gao Y.C."/>
            <person name="Liu J.Z."/>
            <person name="Shao H.Z."/>
            <person name="Wang X."/>
            <person name="Wang C.C."/>
            <person name="Yang T.C."/>
            <person name="Huo Q.B."/>
            <person name="Li W."/>
            <person name="Chen H.Y."/>
            <person name="Chen S.E."/>
            <person name="Zhou L.G."/>
            <person name="Ni X.B."/>
            <person name="Tian J.H."/>
            <person name="Sheng Y."/>
            <person name="Liu T."/>
            <person name="Pan Y.S."/>
            <person name="Xia L.Y."/>
            <person name="Li J."/>
            <person name="Zhao F."/>
            <person name="Cao W.C."/>
        </authorList>
    </citation>
    <scope>NUCLEOTIDE SEQUENCE</scope>
    <source>
        <strain evidence="1">Rmic-2018</strain>
    </source>
</reference>
<gene>
    <name evidence="1" type="ORF">HPB51_014928</name>
</gene>
<name>A0A9J6EHD6_RHIMP</name>
<accession>A0A9J6EHD6</accession>
<organism evidence="1 2">
    <name type="scientific">Rhipicephalus microplus</name>
    <name type="common">Cattle tick</name>
    <name type="synonym">Boophilus microplus</name>
    <dbReference type="NCBI Taxonomy" id="6941"/>
    <lineage>
        <taxon>Eukaryota</taxon>
        <taxon>Metazoa</taxon>
        <taxon>Ecdysozoa</taxon>
        <taxon>Arthropoda</taxon>
        <taxon>Chelicerata</taxon>
        <taxon>Arachnida</taxon>
        <taxon>Acari</taxon>
        <taxon>Parasitiformes</taxon>
        <taxon>Ixodida</taxon>
        <taxon>Ixodoidea</taxon>
        <taxon>Ixodidae</taxon>
        <taxon>Rhipicephalinae</taxon>
        <taxon>Rhipicephalus</taxon>
        <taxon>Boophilus</taxon>
    </lineage>
</organism>
<dbReference type="Proteomes" id="UP000821866">
    <property type="component" value="Chromosome 2"/>
</dbReference>
<dbReference type="InterPro" id="IPR011009">
    <property type="entry name" value="Kinase-like_dom_sf"/>
</dbReference>
<evidence type="ECO:0000313" key="2">
    <source>
        <dbReference type="Proteomes" id="UP000821866"/>
    </source>
</evidence>
<dbReference type="EMBL" id="JABSTU010000004">
    <property type="protein sequence ID" value="KAH8033647.1"/>
    <property type="molecule type" value="Genomic_DNA"/>
</dbReference>
<dbReference type="SUPFAM" id="SSF56112">
    <property type="entry name" value="Protein kinase-like (PK-like)"/>
    <property type="match status" value="1"/>
</dbReference>
<reference evidence="1" key="2">
    <citation type="submission" date="2021-09" db="EMBL/GenBank/DDBJ databases">
        <authorList>
            <person name="Jia N."/>
            <person name="Wang J."/>
            <person name="Shi W."/>
            <person name="Du L."/>
            <person name="Sun Y."/>
            <person name="Zhan W."/>
            <person name="Jiang J."/>
            <person name="Wang Q."/>
            <person name="Zhang B."/>
            <person name="Ji P."/>
            <person name="Sakyi L.B."/>
            <person name="Cui X."/>
            <person name="Yuan T."/>
            <person name="Jiang B."/>
            <person name="Yang W."/>
            <person name="Lam T.T.-Y."/>
            <person name="Chang Q."/>
            <person name="Ding S."/>
            <person name="Wang X."/>
            <person name="Zhu J."/>
            <person name="Ruan X."/>
            <person name="Zhao L."/>
            <person name="Wei J."/>
            <person name="Que T."/>
            <person name="Du C."/>
            <person name="Cheng J."/>
            <person name="Dai P."/>
            <person name="Han X."/>
            <person name="Huang E."/>
            <person name="Gao Y."/>
            <person name="Liu J."/>
            <person name="Shao H."/>
            <person name="Ye R."/>
            <person name="Li L."/>
            <person name="Wei W."/>
            <person name="Wang X."/>
            <person name="Wang C."/>
            <person name="Huo Q."/>
            <person name="Li W."/>
            <person name="Guo W."/>
            <person name="Chen H."/>
            <person name="Chen S."/>
            <person name="Zhou L."/>
            <person name="Zhou L."/>
            <person name="Ni X."/>
            <person name="Tian J."/>
            <person name="Zhou Y."/>
            <person name="Sheng Y."/>
            <person name="Liu T."/>
            <person name="Pan Y."/>
            <person name="Xia L."/>
            <person name="Li J."/>
            <person name="Zhao F."/>
            <person name="Cao W."/>
        </authorList>
    </citation>
    <scope>NUCLEOTIDE SEQUENCE</scope>
    <source>
        <strain evidence="1">Rmic-2018</strain>
        <tissue evidence="1">Larvae</tissue>
    </source>
</reference>
<protein>
    <submittedName>
        <fullName evidence="1">Uncharacterized protein</fullName>
    </submittedName>
</protein>
<dbReference type="VEuPathDB" id="VectorBase:LOC119161879"/>
<keyword evidence="2" id="KW-1185">Reference proteome</keyword>
<dbReference type="OMA" id="HEHIGIS"/>
<dbReference type="OrthoDB" id="2687620at2759"/>
<comment type="caution">
    <text evidence="1">The sequence shown here is derived from an EMBL/GenBank/DDBJ whole genome shotgun (WGS) entry which is preliminary data.</text>
</comment>
<sequence length="202" mass="22899">MKKAFSSSATDATEEGLQKILQQLGKTLPLKTAFSLDTSVSDGLKYFRSYEYTHPNVKPSSLLHVYSTGNENEIFLVGYVVLHVPTGQAKYKESEQAFTKAHDGTIDFASRVVCTGAHPRRGAIELLGYNLLQWLCCRLHREDNLKNPKYITQQKSRLIENIRHLMSKCFLHENIPCSMRAPEVRYHANCRPTTQLTAKVVL</sequence>
<dbReference type="AlphaFoldDB" id="A0A9J6EHD6"/>